<dbReference type="AlphaFoldDB" id="A0A2T9YKK2"/>
<comment type="similarity">
    <text evidence="2 7">Belongs to the cytochrome P450 family.</text>
</comment>
<dbReference type="PANTHER" id="PTHR24304">
    <property type="entry name" value="CYTOCHROME P450 FAMILY 7"/>
    <property type="match status" value="1"/>
</dbReference>
<dbReference type="PANTHER" id="PTHR24304:SF2">
    <property type="entry name" value="24-HYDROXYCHOLESTEROL 7-ALPHA-HYDROXYLASE"/>
    <property type="match status" value="1"/>
</dbReference>
<dbReference type="PRINTS" id="PR00465">
    <property type="entry name" value="EP450IV"/>
</dbReference>
<feature type="transmembrane region" description="Helical" evidence="8">
    <location>
        <begin position="52"/>
        <end position="69"/>
    </location>
</feature>
<reference evidence="9 10" key="1">
    <citation type="journal article" date="2018" name="MBio">
        <title>Comparative Genomics Reveals the Core Gene Toolbox for the Fungus-Insect Symbiosis.</title>
        <authorList>
            <person name="Wang Y."/>
            <person name="Stata M."/>
            <person name="Wang W."/>
            <person name="Stajich J.E."/>
            <person name="White M.M."/>
            <person name="Moncalvo J.M."/>
        </authorList>
    </citation>
    <scope>NUCLEOTIDE SEQUENCE [LARGE SCALE GENOMIC DNA]</scope>
    <source>
        <strain evidence="9 10">SWE-8-4</strain>
    </source>
</reference>
<dbReference type="InterPro" id="IPR002403">
    <property type="entry name" value="Cyt_P450_E_grp-IV"/>
</dbReference>
<evidence type="ECO:0000256" key="3">
    <source>
        <dbReference type="ARBA" id="ARBA00022617"/>
    </source>
</evidence>
<dbReference type="GO" id="GO:0016705">
    <property type="term" value="F:oxidoreductase activity, acting on paired donors, with incorporation or reduction of molecular oxygen"/>
    <property type="evidence" value="ECO:0007669"/>
    <property type="project" value="InterPro"/>
</dbReference>
<keyword evidence="3 6" id="KW-0349">Heme</keyword>
<dbReference type="InterPro" id="IPR001128">
    <property type="entry name" value="Cyt_P450"/>
</dbReference>
<keyword evidence="7" id="KW-0560">Oxidoreductase</keyword>
<dbReference type="Proteomes" id="UP000245383">
    <property type="component" value="Unassembled WGS sequence"/>
</dbReference>
<dbReference type="CDD" id="cd11042">
    <property type="entry name" value="CYP51-like"/>
    <property type="match status" value="1"/>
</dbReference>
<feature type="binding site" description="axial binding residue" evidence="6">
    <location>
        <position position="464"/>
    </location>
    <ligand>
        <name>heme</name>
        <dbReference type="ChEBI" id="CHEBI:30413"/>
    </ligand>
    <ligandPart>
        <name>Fe</name>
        <dbReference type="ChEBI" id="CHEBI:18248"/>
    </ligandPart>
</feature>
<keyword evidence="10" id="KW-1185">Reference proteome</keyword>
<name>A0A2T9YKK2_9FUNG</name>
<protein>
    <recommendedName>
        <fullName evidence="11">Lanosterol 14-alpha demethylase</fullName>
    </recommendedName>
</protein>
<evidence type="ECO:0000256" key="6">
    <source>
        <dbReference type="PIRSR" id="PIRSR602403-1"/>
    </source>
</evidence>
<keyword evidence="4 6" id="KW-0479">Metal-binding</keyword>
<dbReference type="Gene3D" id="1.10.630.10">
    <property type="entry name" value="Cytochrome P450"/>
    <property type="match status" value="1"/>
</dbReference>
<dbReference type="GO" id="GO:0020037">
    <property type="term" value="F:heme binding"/>
    <property type="evidence" value="ECO:0007669"/>
    <property type="project" value="InterPro"/>
</dbReference>
<dbReference type="GO" id="GO:0005506">
    <property type="term" value="F:iron ion binding"/>
    <property type="evidence" value="ECO:0007669"/>
    <property type="project" value="InterPro"/>
</dbReference>
<keyword evidence="8" id="KW-1133">Transmembrane helix</keyword>
<keyword evidence="8" id="KW-0812">Transmembrane</keyword>
<evidence type="ECO:0000256" key="8">
    <source>
        <dbReference type="SAM" id="Phobius"/>
    </source>
</evidence>
<evidence type="ECO:0000256" key="4">
    <source>
        <dbReference type="ARBA" id="ARBA00022723"/>
    </source>
</evidence>
<sequence>MSVTSSIIGYFADFWSTSPYLCIASILFGLLLTAIIWAQVEQLVNHDDSQPPMVWYWIPFIGSMITFGIQPMTFMRKNRAKYGDYFTFLMFGKRMTVCLGVEGNSFVFNAKHSHVNAEDAYNHLTKPVFGAEVVYDVPNHVLMEQKKMGKIALTNENFKKYIPMIIEETNLYIKEHLTKDSDTIDIFKAVSELIIMTASRTLMGPEIRAQLFTGVAELYTTLDASFTPIHFLFEWLPLPSYYNCETAHNELNKIFGKIINDRRAQTDKKYDDMLNVFMTYVYKDGNKLTDLQVTNLMIAFLMAGQHTSSATTTWSLLNLSNNHDLIDQLYAQMKDVMGDDLPYPEFEDLNKMPMLQNIVKETLRTNPPIIQILRKVTKPIAIPKTNYIVPAENYLLSSPAVTQSESEYFIDPESYMPSRWETKSEFEKIDEDLGEATTDYGFGSMNSKSAKSPYLPFGAGRHRCIGEQFAHIQVQTILFTLIKHFDFTLDEKRGMPKPDYNSMVILPEAPCILKYTRRNKL</sequence>
<comment type="caution">
    <text evidence="9">The sequence shown here is derived from an EMBL/GenBank/DDBJ whole genome shotgun (WGS) entry which is preliminary data.</text>
</comment>
<keyword evidence="8" id="KW-0472">Membrane</keyword>
<keyword evidence="7" id="KW-0503">Monooxygenase</keyword>
<dbReference type="OrthoDB" id="1055148at2759"/>
<gene>
    <name evidence="9" type="ORF">BB561_003573</name>
</gene>
<feature type="transmembrane region" description="Helical" evidence="8">
    <location>
        <begin position="20"/>
        <end position="40"/>
    </location>
</feature>
<evidence type="ECO:0000256" key="5">
    <source>
        <dbReference type="ARBA" id="ARBA00023004"/>
    </source>
</evidence>
<dbReference type="Pfam" id="PF00067">
    <property type="entry name" value="p450"/>
    <property type="match status" value="1"/>
</dbReference>
<dbReference type="InterPro" id="IPR017972">
    <property type="entry name" value="Cyt_P450_CS"/>
</dbReference>
<dbReference type="SUPFAM" id="SSF48264">
    <property type="entry name" value="Cytochrome P450"/>
    <property type="match status" value="1"/>
</dbReference>
<comment type="cofactor">
    <cofactor evidence="1 6">
        <name>heme</name>
        <dbReference type="ChEBI" id="CHEBI:30413"/>
    </cofactor>
</comment>
<evidence type="ECO:0000313" key="9">
    <source>
        <dbReference type="EMBL" id="PVU92872.1"/>
    </source>
</evidence>
<evidence type="ECO:0008006" key="11">
    <source>
        <dbReference type="Google" id="ProtNLM"/>
    </source>
</evidence>
<dbReference type="PROSITE" id="PS00086">
    <property type="entry name" value="CYTOCHROME_P450"/>
    <property type="match status" value="1"/>
</dbReference>
<evidence type="ECO:0000256" key="1">
    <source>
        <dbReference type="ARBA" id="ARBA00001971"/>
    </source>
</evidence>
<dbReference type="InterPro" id="IPR050529">
    <property type="entry name" value="CYP450_sterol_14alpha_dmase"/>
</dbReference>
<dbReference type="STRING" id="133385.A0A2T9YKK2"/>
<proteinExistence type="inferred from homology"/>
<evidence type="ECO:0000256" key="7">
    <source>
        <dbReference type="RuleBase" id="RU000461"/>
    </source>
</evidence>
<evidence type="ECO:0000313" key="10">
    <source>
        <dbReference type="Proteomes" id="UP000245383"/>
    </source>
</evidence>
<dbReference type="GO" id="GO:0004497">
    <property type="term" value="F:monooxygenase activity"/>
    <property type="evidence" value="ECO:0007669"/>
    <property type="project" value="UniProtKB-KW"/>
</dbReference>
<evidence type="ECO:0000256" key="2">
    <source>
        <dbReference type="ARBA" id="ARBA00010617"/>
    </source>
</evidence>
<dbReference type="PRINTS" id="PR00385">
    <property type="entry name" value="P450"/>
</dbReference>
<organism evidence="9 10">
    <name type="scientific">Smittium simulii</name>
    <dbReference type="NCBI Taxonomy" id="133385"/>
    <lineage>
        <taxon>Eukaryota</taxon>
        <taxon>Fungi</taxon>
        <taxon>Fungi incertae sedis</taxon>
        <taxon>Zoopagomycota</taxon>
        <taxon>Kickxellomycotina</taxon>
        <taxon>Harpellomycetes</taxon>
        <taxon>Harpellales</taxon>
        <taxon>Legeriomycetaceae</taxon>
        <taxon>Smittium</taxon>
    </lineage>
</organism>
<dbReference type="InterPro" id="IPR036396">
    <property type="entry name" value="Cyt_P450_sf"/>
</dbReference>
<accession>A0A2T9YKK2</accession>
<keyword evidence="5 6" id="KW-0408">Iron</keyword>
<dbReference type="EMBL" id="MBFR01000146">
    <property type="protein sequence ID" value="PVU92872.1"/>
    <property type="molecule type" value="Genomic_DNA"/>
</dbReference>